<dbReference type="EMBL" id="MU006702">
    <property type="protein sequence ID" value="KAF2632585.1"/>
    <property type="molecule type" value="Genomic_DNA"/>
</dbReference>
<comment type="caution">
    <text evidence="1">The sequence shown here is derived from an EMBL/GenBank/DDBJ whole genome shotgun (WGS) entry which is preliminary data.</text>
</comment>
<name>A0ACB6SE70_9PLEO</name>
<proteinExistence type="predicted"/>
<evidence type="ECO:0000313" key="2">
    <source>
        <dbReference type="Proteomes" id="UP000799754"/>
    </source>
</evidence>
<protein>
    <submittedName>
        <fullName evidence="1">Uncharacterized protein</fullName>
    </submittedName>
</protein>
<accession>A0ACB6SE70</accession>
<evidence type="ECO:0000313" key="1">
    <source>
        <dbReference type="EMBL" id="KAF2632585.1"/>
    </source>
</evidence>
<keyword evidence="2" id="KW-1185">Reference proteome</keyword>
<organism evidence="1 2">
    <name type="scientific">Macroventuria anomochaeta</name>
    <dbReference type="NCBI Taxonomy" id="301207"/>
    <lineage>
        <taxon>Eukaryota</taxon>
        <taxon>Fungi</taxon>
        <taxon>Dikarya</taxon>
        <taxon>Ascomycota</taxon>
        <taxon>Pezizomycotina</taxon>
        <taxon>Dothideomycetes</taxon>
        <taxon>Pleosporomycetidae</taxon>
        <taxon>Pleosporales</taxon>
        <taxon>Pleosporineae</taxon>
        <taxon>Didymellaceae</taxon>
        <taxon>Macroventuria</taxon>
    </lineage>
</organism>
<reference evidence="1" key="1">
    <citation type="journal article" date="2020" name="Stud. Mycol.">
        <title>101 Dothideomycetes genomes: a test case for predicting lifestyles and emergence of pathogens.</title>
        <authorList>
            <person name="Haridas S."/>
            <person name="Albert R."/>
            <person name="Binder M."/>
            <person name="Bloem J."/>
            <person name="Labutti K."/>
            <person name="Salamov A."/>
            <person name="Andreopoulos B."/>
            <person name="Baker S."/>
            <person name="Barry K."/>
            <person name="Bills G."/>
            <person name="Bluhm B."/>
            <person name="Cannon C."/>
            <person name="Castanera R."/>
            <person name="Culley D."/>
            <person name="Daum C."/>
            <person name="Ezra D."/>
            <person name="Gonzalez J."/>
            <person name="Henrissat B."/>
            <person name="Kuo A."/>
            <person name="Liang C."/>
            <person name="Lipzen A."/>
            <person name="Lutzoni F."/>
            <person name="Magnuson J."/>
            <person name="Mondo S."/>
            <person name="Nolan M."/>
            <person name="Ohm R."/>
            <person name="Pangilinan J."/>
            <person name="Park H.-J."/>
            <person name="Ramirez L."/>
            <person name="Alfaro M."/>
            <person name="Sun H."/>
            <person name="Tritt A."/>
            <person name="Yoshinaga Y."/>
            <person name="Zwiers L.-H."/>
            <person name="Turgeon B."/>
            <person name="Goodwin S."/>
            <person name="Spatafora J."/>
            <person name="Crous P."/>
            <person name="Grigoriev I."/>
        </authorList>
    </citation>
    <scope>NUCLEOTIDE SEQUENCE</scope>
    <source>
        <strain evidence="1">CBS 525.71</strain>
    </source>
</reference>
<dbReference type="Proteomes" id="UP000799754">
    <property type="component" value="Unassembled WGS sequence"/>
</dbReference>
<gene>
    <name evidence="1" type="ORF">BU25DRAFT_405912</name>
</gene>
<sequence>MAQTDGQSRDDAAFAEASRCDTVVTETAEIRRILVETETPASAPSSSPTPRNPANKLWTKTSQRKAYIQHLTNWASNHDSSTYFHGSISLHPQGTFPREVVQLGKSVNCLLTDVSSGDTPKNIVIRLFQSQRHDGSAQQRKGRGRKDPDEPSDTASWNSTSVSCKGNHRARLPTRNGHSIAPYQLVIRSGSSWVPARQYLNNHYFAHHAKPEKEVASHQPASTSSNTNAQRPAWVNLTANNVNWAINTPPASAVLTTNTQPPAWASLTANNLSFSNLNFNNTNRIAEVTRSEQPDQEASRPAHSRHAGPLSSAKDTVKISPLFHPFLRLPQELQDEILYQAVGYTRVISLTHSVHVMHASSSSESPITISKLFRLSKMISEHMTTHIFRSTNFHFGITGFTRFLWQLGPVNRSNLQHLTFHFGKASLLHCIRWLAPDPIWELFEPPVVTSPSTLTLFWRCQLQDLMKEVSLSTLTIDIRDVPVGDVPMLVRILKTAIGRVERMRVIGNHVRTGVLIEEYAQDLHTWLGGMQEPTWRELSLRYHTEYNHQRWHMRHIWALHGLDIRPLLDAWMDKDKAFFDS</sequence>